<gene>
    <name evidence="2" type="ORF">PPRIM_AZ9-3.1.T0900133</name>
</gene>
<evidence type="ECO:0000313" key="2">
    <source>
        <dbReference type="EMBL" id="CAD8092335.1"/>
    </source>
</evidence>
<comment type="caution">
    <text evidence="2">The sequence shown here is derived from an EMBL/GenBank/DDBJ whole genome shotgun (WGS) entry which is preliminary data.</text>
</comment>
<organism evidence="2 3">
    <name type="scientific">Paramecium primaurelia</name>
    <dbReference type="NCBI Taxonomy" id="5886"/>
    <lineage>
        <taxon>Eukaryota</taxon>
        <taxon>Sar</taxon>
        <taxon>Alveolata</taxon>
        <taxon>Ciliophora</taxon>
        <taxon>Intramacronucleata</taxon>
        <taxon>Oligohymenophorea</taxon>
        <taxon>Peniculida</taxon>
        <taxon>Parameciidae</taxon>
        <taxon>Paramecium</taxon>
    </lineage>
</organism>
<protein>
    <recommendedName>
        <fullName evidence="4">Transmembrane protein</fullName>
    </recommendedName>
</protein>
<feature type="transmembrane region" description="Helical" evidence="1">
    <location>
        <begin position="53"/>
        <end position="70"/>
    </location>
</feature>
<dbReference type="OMA" id="QEMEHEY"/>
<feature type="transmembrane region" description="Helical" evidence="1">
    <location>
        <begin position="82"/>
        <end position="100"/>
    </location>
</feature>
<keyword evidence="3" id="KW-1185">Reference proteome</keyword>
<keyword evidence="1" id="KW-0812">Transmembrane</keyword>
<proteinExistence type="predicted"/>
<keyword evidence="1" id="KW-0472">Membrane</keyword>
<reference evidence="2" key="1">
    <citation type="submission" date="2021-01" db="EMBL/GenBank/DDBJ databases">
        <authorList>
            <consortium name="Genoscope - CEA"/>
            <person name="William W."/>
        </authorList>
    </citation>
    <scope>NUCLEOTIDE SEQUENCE</scope>
</reference>
<evidence type="ECO:0000313" key="3">
    <source>
        <dbReference type="Proteomes" id="UP000688137"/>
    </source>
</evidence>
<evidence type="ECO:0008006" key="4">
    <source>
        <dbReference type="Google" id="ProtNLM"/>
    </source>
</evidence>
<name>A0A8S1NSN7_PARPR</name>
<dbReference type="EMBL" id="CAJJDM010000093">
    <property type="protein sequence ID" value="CAD8092335.1"/>
    <property type="molecule type" value="Genomic_DNA"/>
</dbReference>
<evidence type="ECO:0000256" key="1">
    <source>
        <dbReference type="SAM" id="Phobius"/>
    </source>
</evidence>
<dbReference type="AlphaFoldDB" id="A0A8S1NSN7"/>
<dbReference type="Proteomes" id="UP000688137">
    <property type="component" value="Unassembled WGS sequence"/>
</dbReference>
<accession>A0A8S1NSN7</accession>
<sequence>MKIFSLNFSDQEMEHEYQKEITSIYKNYQKTQKWIVLPLVVFQISIKIMREDWLLLTVLLLCSLLYALNLKCASSSNRYFKDLLLFMSLVLYNFFFPYNSVFQKKELQLQTYSLDGYFQALTILALINTLSYSKKQLILVVIFTFQITLFRNPNIQLWEQVVLHIFELCIYIHYCYCFENFRRKIFIQANTQKILEDNIQTYNDIESFIISYNPPKNKLILMQKNRQQQITEQIQDEFIDKIRNTKVSSYDSKRRFTQFTSQEMLENQANMTLENFLFYEFTNKKKYIMHLIHQSEQNNSYLLKGFLYQESYTIKVVKLYQDKPCALVLLMENKKDNVIDQLNLRNKIAMKALDQIGDVFREYVKPSLISFQWIYNNKQKNKNIVFINKLLRKVNSNLLRCYNDFSNIQDYFSINKEFQRCLIQKFDIKEFIEQIYQNVVRFFGDDKGIFFTIDCKIPDTYVRQDQRQLKQLFLNLFFFILEKQSGSKNNHHNYVHITLVQEKDESNQQMSIKIRIDYEGHHLSKAAINSLPIINPQTIGELKHNSQKAFDLLLPISLLIIRKIGPHDKLTLKQNRMNRNFMEFQIFNALEENYHLLPIISFYPKDNILTTSSLAKHYSEYFDQVPIVQLNSIQEF</sequence>
<keyword evidence="1" id="KW-1133">Transmembrane helix</keyword>